<protein>
    <recommendedName>
        <fullName evidence="2">Attractin GBD domain-containing protein</fullName>
    </recommendedName>
</protein>
<evidence type="ECO:0000313" key="3">
    <source>
        <dbReference type="EMBL" id="CAH3151699.1"/>
    </source>
</evidence>
<keyword evidence="1" id="KW-0472">Membrane</keyword>
<evidence type="ECO:0000259" key="2">
    <source>
        <dbReference type="Pfam" id="PF24972"/>
    </source>
</evidence>
<feature type="domain" description="Attractin GBD" evidence="2">
    <location>
        <begin position="10"/>
        <end position="60"/>
    </location>
</feature>
<evidence type="ECO:0000256" key="1">
    <source>
        <dbReference type="SAM" id="Phobius"/>
    </source>
</evidence>
<gene>
    <name evidence="3" type="ORF">PEVE_00000498</name>
</gene>
<keyword evidence="1" id="KW-0812">Transmembrane</keyword>
<accession>A0ABN8PVG5</accession>
<sequence length="124" mass="14582">IFLVSELSREEALFSYERIGHFHETFSHEVFIFGGDDPLAFRVIVFNIKEFTTLQISFTQKPKFLILNFFITFFACFFSLLFVVGLAWKIKVRYSTYMMARHRVEEMKVMASRPFAKVSLAVTD</sequence>
<proteinExistence type="predicted"/>
<dbReference type="Proteomes" id="UP001159427">
    <property type="component" value="Unassembled WGS sequence"/>
</dbReference>
<dbReference type="EMBL" id="CALNXI010001017">
    <property type="protein sequence ID" value="CAH3151699.1"/>
    <property type="molecule type" value="Genomic_DNA"/>
</dbReference>
<feature type="non-terminal residue" evidence="3">
    <location>
        <position position="124"/>
    </location>
</feature>
<reference evidence="3 4" key="1">
    <citation type="submission" date="2022-05" db="EMBL/GenBank/DDBJ databases">
        <authorList>
            <consortium name="Genoscope - CEA"/>
            <person name="William W."/>
        </authorList>
    </citation>
    <scope>NUCLEOTIDE SEQUENCE [LARGE SCALE GENOMIC DNA]</scope>
</reference>
<dbReference type="Pfam" id="PF24972">
    <property type="entry name" value="GBD_ATRN"/>
    <property type="match status" value="1"/>
</dbReference>
<organism evidence="3 4">
    <name type="scientific">Porites evermanni</name>
    <dbReference type="NCBI Taxonomy" id="104178"/>
    <lineage>
        <taxon>Eukaryota</taxon>
        <taxon>Metazoa</taxon>
        <taxon>Cnidaria</taxon>
        <taxon>Anthozoa</taxon>
        <taxon>Hexacorallia</taxon>
        <taxon>Scleractinia</taxon>
        <taxon>Fungiina</taxon>
        <taxon>Poritidae</taxon>
        <taxon>Porites</taxon>
    </lineage>
</organism>
<dbReference type="InterPro" id="IPR056732">
    <property type="entry name" value="GBD_ATRN"/>
</dbReference>
<feature type="transmembrane region" description="Helical" evidence="1">
    <location>
        <begin position="64"/>
        <end position="88"/>
    </location>
</feature>
<name>A0ABN8PVG5_9CNID</name>
<feature type="non-terminal residue" evidence="3">
    <location>
        <position position="1"/>
    </location>
</feature>
<comment type="caution">
    <text evidence="3">The sequence shown here is derived from an EMBL/GenBank/DDBJ whole genome shotgun (WGS) entry which is preliminary data.</text>
</comment>
<keyword evidence="4" id="KW-1185">Reference proteome</keyword>
<keyword evidence="1" id="KW-1133">Transmembrane helix</keyword>
<evidence type="ECO:0000313" key="4">
    <source>
        <dbReference type="Proteomes" id="UP001159427"/>
    </source>
</evidence>